<dbReference type="Gene3D" id="1.20.920.10">
    <property type="entry name" value="Bromodomain-like"/>
    <property type="match status" value="1"/>
</dbReference>
<feature type="region of interest" description="Disordered" evidence="3">
    <location>
        <begin position="93"/>
        <end position="113"/>
    </location>
</feature>
<gene>
    <name evidence="5" type="ORF">FGO68_gene5251</name>
</gene>
<protein>
    <recommendedName>
        <fullName evidence="4">Bromo domain-containing protein</fullName>
    </recommendedName>
</protein>
<sequence length="205" mass="22967">MDLGTVKDNIEKGDVYEHFEDAFADLQLIWSNCKLYNQSGSDIYRLAENLERRCKKLIKELRSSLNLEIHQASAHLQASAAVGELIDAGGAVASAGGKTEGDGEDDEDDDFGYDPHRYVPFEDKAEFADGIKKITKEGLTQIVNYLKEKQPDALDDFGNDKLQIRIDLIEREAFNHCKELLALNIKETVPNKRQKVVANQSAPLK</sequence>
<dbReference type="OrthoDB" id="311166at2759"/>
<dbReference type="AlphaFoldDB" id="A0A8J8T4E9"/>
<dbReference type="Proteomes" id="UP000785679">
    <property type="component" value="Unassembled WGS sequence"/>
</dbReference>
<proteinExistence type="predicted"/>
<evidence type="ECO:0000256" key="3">
    <source>
        <dbReference type="SAM" id="MobiDB-lite"/>
    </source>
</evidence>
<dbReference type="InterPro" id="IPR001487">
    <property type="entry name" value="Bromodomain"/>
</dbReference>
<dbReference type="SUPFAM" id="SSF47370">
    <property type="entry name" value="Bromodomain"/>
    <property type="match status" value="1"/>
</dbReference>
<feature type="domain" description="Bromo" evidence="4">
    <location>
        <begin position="1"/>
        <end position="44"/>
    </location>
</feature>
<evidence type="ECO:0000313" key="6">
    <source>
        <dbReference type="Proteomes" id="UP000785679"/>
    </source>
</evidence>
<dbReference type="Pfam" id="PF00439">
    <property type="entry name" value="Bromodomain"/>
    <property type="match status" value="1"/>
</dbReference>
<dbReference type="EMBL" id="RRYP01006624">
    <property type="protein sequence ID" value="TNV81063.1"/>
    <property type="molecule type" value="Genomic_DNA"/>
</dbReference>
<name>A0A8J8T4E9_HALGN</name>
<feature type="compositionally biased region" description="Acidic residues" evidence="3">
    <location>
        <begin position="102"/>
        <end position="112"/>
    </location>
</feature>
<comment type="caution">
    <text evidence="5">The sequence shown here is derived from an EMBL/GenBank/DDBJ whole genome shotgun (WGS) entry which is preliminary data.</text>
</comment>
<keyword evidence="6" id="KW-1185">Reference proteome</keyword>
<evidence type="ECO:0000259" key="4">
    <source>
        <dbReference type="PROSITE" id="PS50014"/>
    </source>
</evidence>
<keyword evidence="1 2" id="KW-0103">Bromodomain</keyword>
<evidence type="ECO:0000256" key="2">
    <source>
        <dbReference type="PROSITE-ProRule" id="PRU00035"/>
    </source>
</evidence>
<dbReference type="PROSITE" id="PS50014">
    <property type="entry name" value="BROMODOMAIN_2"/>
    <property type="match status" value="1"/>
</dbReference>
<organism evidence="5 6">
    <name type="scientific">Halteria grandinella</name>
    <dbReference type="NCBI Taxonomy" id="5974"/>
    <lineage>
        <taxon>Eukaryota</taxon>
        <taxon>Sar</taxon>
        <taxon>Alveolata</taxon>
        <taxon>Ciliophora</taxon>
        <taxon>Intramacronucleata</taxon>
        <taxon>Spirotrichea</taxon>
        <taxon>Stichotrichia</taxon>
        <taxon>Sporadotrichida</taxon>
        <taxon>Halteriidae</taxon>
        <taxon>Halteria</taxon>
    </lineage>
</organism>
<reference evidence="5" key="1">
    <citation type="submission" date="2019-06" db="EMBL/GenBank/DDBJ databases">
        <authorList>
            <person name="Zheng W."/>
        </authorList>
    </citation>
    <scope>NUCLEOTIDE SEQUENCE</scope>
    <source>
        <strain evidence="5">QDHG01</strain>
    </source>
</reference>
<dbReference type="PANTHER" id="PTHR45926">
    <property type="entry name" value="OSJNBA0053K19.4 PROTEIN"/>
    <property type="match status" value="1"/>
</dbReference>
<dbReference type="InterPro" id="IPR036427">
    <property type="entry name" value="Bromodomain-like_sf"/>
</dbReference>
<evidence type="ECO:0000256" key="1">
    <source>
        <dbReference type="ARBA" id="ARBA00023117"/>
    </source>
</evidence>
<evidence type="ECO:0000313" key="5">
    <source>
        <dbReference type="EMBL" id="TNV81063.1"/>
    </source>
</evidence>
<accession>A0A8J8T4E9</accession>